<feature type="non-terminal residue" evidence="2">
    <location>
        <position position="1"/>
    </location>
</feature>
<protein>
    <submittedName>
        <fullName evidence="2">Salivary secreted protein</fullName>
    </submittedName>
</protein>
<accession>A0A170YKW5</accession>
<feature type="signal peptide" evidence="1">
    <location>
        <begin position="1"/>
        <end position="35"/>
    </location>
</feature>
<reference evidence="2" key="1">
    <citation type="submission" date="2016-04" db="EMBL/GenBank/DDBJ databases">
        <authorList>
            <person name="Calderon-Fernandez G.M.Sr."/>
        </authorList>
    </citation>
    <scope>NUCLEOTIDE SEQUENCE</scope>
    <source>
        <strain evidence="2">Int1</strain>
        <tissue evidence="2">Integument</tissue>
    </source>
</reference>
<name>A0A170YKW5_TRIIF</name>
<proteinExistence type="predicted"/>
<feature type="chain" id="PRO_5007904901" evidence="1">
    <location>
        <begin position="36"/>
        <end position="185"/>
    </location>
</feature>
<evidence type="ECO:0000313" key="2">
    <source>
        <dbReference type="EMBL" id="JAS00010.1"/>
    </source>
</evidence>
<dbReference type="EMBL" id="GEMB01003202">
    <property type="protein sequence ID" value="JAS00010.1"/>
    <property type="molecule type" value="Transcribed_RNA"/>
</dbReference>
<organism evidence="2">
    <name type="scientific">Triatoma infestans</name>
    <name type="common">Assassin bug</name>
    <dbReference type="NCBI Taxonomy" id="30076"/>
    <lineage>
        <taxon>Eukaryota</taxon>
        <taxon>Metazoa</taxon>
        <taxon>Ecdysozoa</taxon>
        <taxon>Arthropoda</taxon>
        <taxon>Hexapoda</taxon>
        <taxon>Insecta</taxon>
        <taxon>Pterygota</taxon>
        <taxon>Neoptera</taxon>
        <taxon>Paraneoptera</taxon>
        <taxon>Hemiptera</taxon>
        <taxon>Heteroptera</taxon>
        <taxon>Panheteroptera</taxon>
        <taxon>Cimicomorpha</taxon>
        <taxon>Reduviidae</taxon>
        <taxon>Triatominae</taxon>
        <taxon>Triatoma</taxon>
    </lineage>
</organism>
<keyword evidence="1" id="KW-0732">Signal</keyword>
<sequence length="185" mass="21212">SSTSRLTMDAMFKNIWTINALLLLATFSLITELSAMNCTVFIPCCIQQNTYQLYLGQNIGVNEDKSAAFTSTSKKTAKSHWTISKIEGNDHEYQIANVDNFFVLAVDEFEESQSSVMIKNPEVYNVTDSGTWMFAMENSTLTIKNKLTQQYLQAYNDYVSKNQVFTRPWPIIGNEELFKWRVIHC</sequence>
<evidence type="ECO:0000256" key="1">
    <source>
        <dbReference type="SAM" id="SignalP"/>
    </source>
</evidence>
<dbReference type="AlphaFoldDB" id="A0A170YKW5"/>
<reference evidence="2" key="2">
    <citation type="journal article" date="2017" name="J. Med. Entomol.">
        <title>Transcriptome Analysis of the Triatoma infestans (Hemiptera: Reduviidae) Integument.</title>
        <authorList>
            <person name="Calderon-Fernandez G.M."/>
            <person name="Moriconi D.E."/>
            <person name="Dulbecco A.B."/>
            <person name="Juarez M.P."/>
        </authorList>
    </citation>
    <scope>NUCLEOTIDE SEQUENCE</scope>
    <source>
        <strain evidence="2">Int1</strain>
        <tissue evidence="2">Integument</tissue>
    </source>
</reference>
<dbReference type="Gene3D" id="2.80.10.50">
    <property type="match status" value="1"/>
</dbReference>